<feature type="chain" id="PRO_5036452354" description="Receptor L-domain domain-containing protein" evidence="1">
    <location>
        <begin position="22"/>
        <end position="154"/>
    </location>
</feature>
<dbReference type="Pfam" id="PF01030">
    <property type="entry name" value="Recep_L_domain"/>
    <property type="match status" value="1"/>
</dbReference>
<evidence type="ECO:0000256" key="1">
    <source>
        <dbReference type="SAM" id="SignalP"/>
    </source>
</evidence>
<sequence>MVKLQQSACVLLLVILCQSVAKYANLDRKTTKYPNPNGKGMICEDVDIRNDVNAFAELENCTVIEGNLKILLIEGASHQQYENLYFPDLVEITDFFLLYRVYGLKSLRHIFPNLSIIRGHKLFFNFALVVFELMDLEELGLIGLTTIRTWCRPV</sequence>
<dbReference type="EnsemblMetazoa" id="G10863.4">
    <property type="protein sequence ID" value="G10863.4:cds"/>
    <property type="gene ID" value="G10863"/>
</dbReference>
<protein>
    <recommendedName>
        <fullName evidence="2">Receptor L-domain domain-containing protein</fullName>
    </recommendedName>
</protein>
<accession>A0A8W8HTB1</accession>
<dbReference type="SUPFAM" id="SSF52058">
    <property type="entry name" value="L domain-like"/>
    <property type="match status" value="1"/>
</dbReference>
<dbReference type="InterPro" id="IPR000494">
    <property type="entry name" value="Rcpt_L-dom"/>
</dbReference>
<feature type="domain" description="Receptor L-domain" evidence="2">
    <location>
        <begin position="60"/>
        <end position="149"/>
    </location>
</feature>
<evidence type="ECO:0000313" key="3">
    <source>
        <dbReference type="EnsemblMetazoa" id="G10863.4:cds"/>
    </source>
</evidence>
<dbReference type="InterPro" id="IPR036941">
    <property type="entry name" value="Rcpt_L-dom_sf"/>
</dbReference>
<evidence type="ECO:0000259" key="2">
    <source>
        <dbReference type="Pfam" id="PF01030"/>
    </source>
</evidence>
<dbReference type="Gene3D" id="3.80.20.20">
    <property type="entry name" value="Receptor L-domain"/>
    <property type="match status" value="1"/>
</dbReference>
<evidence type="ECO:0000313" key="4">
    <source>
        <dbReference type="Proteomes" id="UP000005408"/>
    </source>
</evidence>
<dbReference type="Proteomes" id="UP000005408">
    <property type="component" value="Unassembled WGS sequence"/>
</dbReference>
<keyword evidence="4" id="KW-1185">Reference proteome</keyword>
<reference evidence="3" key="1">
    <citation type="submission" date="2022-08" db="UniProtKB">
        <authorList>
            <consortium name="EnsemblMetazoa"/>
        </authorList>
    </citation>
    <scope>IDENTIFICATION</scope>
    <source>
        <strain evidence="3">05x7-T-G4-1.051#20</strain>
    </source>
</reference>
<dbReference type="AlphaFoldDB" id="A0A8W8HTB1"/>
<name>A0A8W8HTB1_MAGGI</name>
<proteinExistence type="predicted"/>
<feature type="signal peptide" evidence="1">
    <location>
        <begin position="1"/>
        <end position="21"/>
    </location>
</feature>
<organism evidence="3 4">
    <name type="scientific">Magallana gigas</name>
    <name type="common">Pacific oyster</name>
    <name type="synonym">Crassostrea gigas</name>
    <dbReference type="NCBI Taxonomy" id="29159"/>
    <lineage>
        <taxon>Eukaryota</taxon>
        <taxon>Metazoa</taxon>
        <taxon>Spiralia</taxon>
        <taxon>Lophotrochozoa</taxon>
        <taxon>Mollusca</taxon>
        <taxon>Bivalvia</taxon>
        <taxon>Autobranchia</taxon>
        <taxon>Pteriomorphia</taxon>
        <taxon>Ostreida</taxon>
        <taxon>Ostreoidea</taxon>
        <taxon>Ostreidae</taxon>
        <taxon>Magallana</taxon>
    </lineage>
</organism>
<keyword evidence="1" id="KW-0732">Signal</keyword>